<name>A0A6J5LF26_9CAUD</name>
<organism evidence="1">
    <name type="scientific">uncultured Caudovirales phage</name>
    <dbReference type="NCBI Taxonomy" id="2100421"/>
    <lineage>
        <taxon>Viruses</taxon>
        <taxon>Duplodnaviria</taxon>
        <taxon>Heunggongvirae</taxon>
        <taxon>Uroviricota</taxon>
        <taxon>Caudoviricetes</taxon>
        <taxon>Peduoviridae</taxon>
        <taxon>Maltschvirus</taxon>
        <taxon>Maltschvirus maltsch</taxon>
    </lineage>
</organism>
<gene>
    <name evidence="1" type="ORF">UFOVP137_4</name>
</gene>
<accession>A0A6J5LF26</accession>
<protein>
    <submittedName>
        <fullName evidence="1">Uncharacterized protein</fullName>
    </submittedName>
</protein>
<evidence type="ECO:0000313" key="1">
    <source>
        <dbReference type="EMBL" id="CAB4131873.1"/>
    </source>
</evidence>
<proteinExistence type="predicted"/>
<dbReference type="InterPro" id="IPR036390">
    <property type="entry name" value="WH_DNA-bd_sf"/>
</dbReference>
<reference evidence="1" key="1">
    <citation type="submission" date="2020-04" db="EMBL/GenBank/DDBJ databases">
        <authorList>
            <person name="Chiriac C."/>
            <person name="Salcher M."/>
            <person name="Ghai R."/>
            <person name="Kavagutti S V."/>
        </authorList>
    </citation>
    <scope>NUCLEOTIDE SEQUENCE</scope>
</reference>
<dbReference type="SUPFAM" id="SSF46785">
    <property type="entry name" value="Winged helix' DNA-binding domain"/>
    <property type="match status" value="1"/>
</dbReference>
<sequence length="136" mass="15560">MAIISRNRALVDWLMAPVPTTRLAVFEVIKEHGPLHVSAIAEIMKMDARTVASSIRIAHALKLLHISGWKRSLGTKGRWGAIYSLGKGQDRKPPQIDTHKDANVRYREKYREVLRLRNQKRRGRCTDHWLSILGMA</sequence>
<dbReference type="EMBL" id="LR796255">
    <property type="protein sequence ID" value="CAB4131873.1"/>
    <property type="molecule type" value="Genomic_DNA"/>
</dbReference>